<evidence type="ECO:0000259" key="3">
    <source>
        <dbReference type="Pfam" id="PF01408"/>
    </source>
</evidence>
<feature type="domain" description="GFO/IDH/MocA-like oxidoreductase" evidence="4">
    <location>
        <begin position="129"/>
        <end position="249"/>
    </location>
</feature>
<dbReference type="Pfam" id="PF01408">
    <property type="entry name" value="GFO_IDH_MocA"/>
    <property type="match status" value="1"/>
</dbReference>
<dbReference type="RefSeq" id="WP_370439418.1">
    <property type="nucleotide sequence ID" value="NZ_JBGFTU010000001.1"/>
</dbReference>
<comment type="similarity">
    <text evidence="1">Belongs to the Gfo/Idh/MocA family.</text>
</comment>
<keyword evidence="2" id="KW-0560">Oxidoreductase</keyword>
<dbReference type="InterPro" id="IPR036291">
    <property type="entry name" value="NAD(P)-bd_dom_sf"/>
</dbReference>
<dbReference type="Gene3D" id="3.30.360.10">
    <property type="entry name" value="Dihydrodipicolinate Reductase, domain 2"/>
    <property type="match status" value="1"/>
</dbReference>
<comment type="caution">
    <text evidence="5">The sequence shown here is derived from an EMBL/GenBank/DDBJ whole genome shotgun (WGS) entry which is preliminary data.</text>
</comment>
<reference evidence="5 6" key="1">
    <citation type="submission" date="2024-07" db="EMBL/GenBank/DDBJ databases">
        <authorList>
            <person name="Thanompreechachai J."/>
            <person name="Duangmal K."/>
        </authorList>
    </citation>
    <scope>NUCLEOTIDE SEQUENCE [LARGE SCALE GENOMIC DNA]</scope>
    <source>
        <strain evidence="5 6">LSe6-4</strain>
    </source>
</reference>
<evidence type="ECO:0000313" key="5">
    <source>
        <dbReference type="EMBL" id="MEZ0163158.1"/>
    </source>
</evidence>
<dbReference type="InterPro" id="IPR000683">
    <property type="entry name" value="Gfo/Idh/MocA-like_OxRdtase_N"/>
</dbReference>
<dbReference type="SUPFAM" id="SSF55347">
    <property type="entry name" value="Glyceraldehyde-3-phosphate dehydrogenase-like, C-terminal domain"/>
    <property type="match status" value="1"/>
</dbReference>
<dbReference type="EMBL" id="JBGFTU010000001">
    <property type="protein sequence ID" value="MEZ0163158.1"/>
    <property type="molecule type" value="Genomic_DNA"/>
</dbReference>
<dbReference type="PANTHER" id="PTHR42840">
    <property type="entry name" value="NAD(P)-BINDING ROSSMANN-FOLD SUPERFAMILY PROTEIN-RELATED"/>
    <property type="match status" value="1"/>
</dbReference>
<name>A0ABV4GXJ4_9ACTN</name>
<dbReference type="InterPro" id="IPR055170">
    <property type="entry name" value="GFO_IDH_MocA-like_dom"/>
</dbReference>
<dbReference type="Pfam" id="PF22725">
    <property type="entry name" value="GFO_IDH_MocA_C3"/>
    <property type="match status" value="1"/>
</dbReference>
<feature type="domain" description="Gfo/Idh/MocA-like oxidoreductase N-terminal" evidence="3">
    <location>
        <begin position="5"/>
        <end position="121"/>
    </location>
</feature>
<protein>
    <submittedName>
        <fullName evidence="5">Gfo/Idh/MocA family oxidoreductase</fullName>
    </submittedName>
</protein>
<dbReference type="Proteomes" id="UP001565927">
    <property type="component" value="Unassembled WGS sequence"/>
</dbReference>
<dbReference type="Gene3D" id="3.40.50.720">
    <property type="entry name" value="NAD(P)-binding Rossmann-like Domain"/>
    <property type="match status" value="1"/>
</dbReference>
<evidence type="ECO:0000256" key="2">
    <source>
        <dbReference type="ARBA" id="ARBA00023002"/>
    </source>
</evidence>
<sequence length="332" mass="34294">MSDLHLGLAGVGRIGAMHARTLVATPGVARVTVTDVDAARAREVGAQVGADAAADVAALLAAGVDGLVVATGTAQHPELIRAGVEAGVPVLCEKPVAPDVALSLPVLDLIARHDGVVRIGHQRRYDPGYREAKRAHAAGELGWLHAIRATTCDVTPPPVAFLATSGGLFRDCSVHDVDVIRWITGREVVEVYARGSNNGDPAIGQVGDVDSAVALCTLDDGTLAVITASRYNGAGHDVRLELQGSRDTLVVGLDERSALRSADPGVTFPGGPPHTTFADRFAQAYRDEVAAFVDLLGGGPDELCRPEDAVAASRVADAAQESLLTGVPVRVG</sequence>
<dbReference type="PANTHER" id="PTHR42840:SF3">
    <property type="entry name" value="BINDING ROSSMANN FOLD OXIDOREDUCTASE, PUTATIVE (AFU_ORTHOLOGUE AFUA_2G10240)-RELATED"/>
    <property type="match status" value="1"/>
</dbReference>
<accession>A0ABV4GXJ4</accession>
<dbReference type="SUPFAM" id="SSF51735">
    <property type="entry name" value="NAD(P)-binding Rossmann-fold domains"/>
    <property type="match status" value="1"/>
</dbReference>
<organism evidence="5 6">
    <name type="scientific">Kineococcus halophytocola</name>
    <dbReference type="NCBI Taxonomy" id="3234027"/>
    <lineage>
        <taxon>Bacteria</taxon>
        <taxon>Bacillati</taxon>
        <taxon>Actinomycetota</taxon>
        <taxon>Actinomycetes</taxon>
        <taxon>Kineosporiales</taxon>
        <taxon>Kineosporiaceae</taxon>
        <taxon>Kineococcus</taxon>
    </lineage>
</organism>
<gene>
    <name evidence="5" type="ORF">AB2L27_00090</name>
</gene>
<keyword evidence="6" id="KW-1185">Reference proteome</keyword>
<proteinExistence type="inferred from homology"/>
<evidence type="ECO:0000256" key="1">
    <source>
        <dbReference type="ARBA" id="ARBA00010928"/>
    </source>
</evidence>
<evidence type="ECO:0000259" key="4">
    <source>
        <dbReference type="Pfam" id="PF22725"/>
    </source>
</evidence>
<evidence type="ECO:0000313" key="6">
    <source>
        <dbReference type="Proteomes" id="UP001565927"/>
    </source>
</evidence>